<evidence type="ECO:0000256" key="1">
    <source>
        <dbReference type="SAM" id="MobiDB-lite"/>
    </source>
</evidence>
<evidence type="ECO:0000256" key="2">
    <source>
        <dbReference type="SAM" id="Phobius"/>
    </source>
</evidence>
<gene>
    <name evidence="3" type="ORF">MA20_28275</name>
</gene>
<dbReference type="EMBL" id="JRPN01000020">
    <property type="protein sequence ID" value="KGT76665.1"/>
    <property type="molecule type" value="Genomic_DNA"/>
</dbReference>
<keyword evidence="2" id="KW-0472">Membrane</keyword>
<feature type="transmembrane region" description="Helical" evidence="2">
    <location>
        <begin position="159"/>
        <end position="179"/>
    </location>
</feature>
<feature type="transmembrane region" description="Helical" evidence="2">
    <location>
        <begin position="27"/>
        <end position="49"/>
    </location>
</feature>
<sequence>MTRATAMLPAPNLTGRARRGLLWAHRWLGLLGGIVVVLIGLTGSFIVFYREIDAALNPALYTPAGREREATLSEVIRAAAAADPAPIATILAPDRTWPVWVVIHAHETAKGRYPNRWTTMVDPSNGKVLGRRDYINAFSLKVYRLHYTLLLYEWWGKELVGVAGFMLLGLAMSGVILWWPRPGRFWRSVSVRRDVSLLRFVFEVHGTAGFWALLALTVISMTGVGIIFPDVVRPIVGLVSQPTADPSPRIEAPPPAGTPSLSPHAIMRNAQAAAKPGMAVAMLNPPTETRNTWRVQFRAEGANPAVRTRGAIWLDPWSGAVVHDRTSAAMSMGDRYMAEQLWIHNGATFGLIGRLLVFAAGFAPLALFISGAIMWLKKRPGRIRSGWPV</sequence>
<keyword evidence="2" id="KW-1133">Transmembrane helix</keyword>
<comment type="caution">
    <text evidence="3">The sequence shown here is derived from an EMBL/GenBank/DDBJ whole genome shotgun (WGS) entry which is preliminary data.</text>
</comment>
<feature type="region of interest" description="Disordered" evidence="1">
    <location>
        <begin position="242"/>
        <end position="263"/>
    </location>
</feature>
<dbReference type="Proteomes" id="UP000030377">
    <property type="component" value="Unassembled WGS sequence"/>
</dbReference>
<dbReference type="PANTHER" id="PTHR34219">
    <property type="entry name" value="IRON-REGULATED INNER MEMBRANE PROTEIN-RELATED"/>
    <property type="match status" value="1"/>
</dbReference>
<proteinExistence type="predicted"/>
<dbReference type="Pfam" id="PF03929">
    <property type="entry name" value="PepSY_TM"/>
    <property type="match status" value="1"/>
</dbReference>
<dbReference type="InterPro" id="IPR005625">
    <property type="entry name" value="PepSY-ass_TM"/>
</dbReference>
<dbReference type="AlphaFoldDB" id="A0A0A3XQJ3"/>
<name>A0A0A3XQJ3_BRAJP</name>
<evidence type="ECO:0008006" key="5">
    <source>
        <dbReference type="Google" id="ProtNLM"/>
    </source>
</evidence>
<feature type="transmembrane region" description="Helical" evidence="2">
    <location>
        <begin position="200"/>
        <end position="228"/>
    </location>
</feature>
<evidence type="ECO:0000313" key="3">
    <source>
        <dbReference type="EMBL" id="KGT76665.1"/>
    </source>
</evidence>
<protein>
    <recommendedName>
        <fullName evidence="5">Peptidase</fullName>
    </recommendedName>
</protein>
<dbReference type="STRING" id="375.BKD09_RS29550"/>
<keyword evidence="2" id="KW-0812">Transmembrane</keyword>
<accession>A0A0A3XQJ3</accession>
<feature type="transmembrane region" description="Helical" evidence="2">
    <location>
        <begin position="351"/>
        <end position="376"/>
    </location>
</feature>
<evidence type="ECO:0000313" key="4">
    <source>
        <dbReference type="Proteomes" id="UP000030377"/>
    </source>
</evidence>
<organism evidence="3 4">
    <name type="scientific">Bradyrhizobium japonicum</name>
    <dbReference type="NCBI Taxonomy" id="375"/>
    <lineage>
        <taxon>Bacteria</taxon>
        <taxon>Pseudomonadati</taxon>
        <taxon>Pseudomonadota</taxon>
        <taxon>Alphaproteobacteria</taxon>
        <taxon>Hyphomicrobiales</taxon>
        <taxon>Nitrobacteraceae</taxon>
        <taxon>Bradyrhizobium</taxon>
    </lineage>
</organism>
<reference evidence="3 4" key="1">
    <citation type="submission" date="2014-09" db="EMBL/GenBank/DDBJ databases">
        <title>Draft genome of Bradyrhizobium japonicum Is-34.</title>
        <authorList>
            <person name="Tsurumaru H."/>
            <person name="Yamakawa T."/>
            <person name="Hashimoto S."/>
            <person name="Okizaki K."/>
            <person name="Kanesaki Y."/>
            <person name="Yoshikawa H."/>
            <person name="Yajima S."/>
        </authorList>
    </citation>
    <scope>NUCLEOTIDE SEQUENCE [LARGE SCALE GENOMIC DNA]</scope>
    <source>
        <strain evidence="3 4">Is-34</strain>
    </source>
</reference>